<dbReference type="KEGG" id="thyd:TTHT_1090"/>
<name>A0A7R6SZD7_9BACT</name>
<proteinExistence type="predicted"/>
<accession>A0A7R6SZD7</accession>
<dbReference type="InterPro" id="IPR038591">
    <property type="entry name" value="NolW-like_sf"/>
</dbReference>
<gene>
    <name evidence="2" type="ORF">TTHT_1090</name>
</gene>
<dbReference type="Pfam" id="PF03958">
    <property type="entry name" value="Secretin_N"/>
    <property type="match status" value="1"/>
</dbReference>
<dbReference type="Proteomes" id="UP000595564">
    <property type="component" value="Chromosome"/>
</dbReference>
<protein>
    <recommendedName>
        <fullName evidence="1">NolW-like domain-containing protein</fullName>
    </recommendedName>
</protein>
<evidence type="ECO:0000313" key="3">
    <source>
        <dbReference type="Proteomes" id="UP000595564"/>
    </source>
</evidence>
<sequence>MIKRFLVFLLVLTTFLNGIYSFSEDKEIPARLQTEVIKLRHISFTKPIEETIKTIIDTDYSGNAFFTFDKKNNAIIVTATNVTIDKIKRFINKFDVKGIPVNLKIYILTESKEKGDIKKLPKSLVNKLEKINIYGAEILANAFITSKTGKSVMVSLKDPDYGTQFQITFFLTEDGNKIGLYDFTVYKITKEKVQAYYKDKPIPSQDVYKKWKIIQSSYSISPNDPLIIGISGDNNVDYIFAVTMIK</sequence>
<dbReference type="RefSeq" id="WP_201328980.1">
    <property type="nucleotide sequence ID" value="NZ_AP017470.1"/>
</dbReference>
<dbReference type="InterPro" id="IPR005644">
    <property type="entry name" value="NolW-like"/>
</dbReference>
<dbReference type="Gene3D" id="3.30.1370.120">
    <property type="match status" value="1"/>
</dbReference>
<evidence type="ECO:0000313" key="2">
    <source>
        <dbReference type="EMBL" id="BBB32627.1"/>
    </source>
</evidence>
<dbReference type="AlphaFoldDB" id="A0A7R6SZD7"/>
<reference evidence="2 3" key="1">
    <citation type="journal article" date="2012" name="Extremophiles">
        <title>Thermotomaculum hydrothermale gen. nov., sp. nov., a novel heterotrophic thermophile within the phylum Acidobacteria from a deep-sea hydrothermal vent chimney in the Southern Okinawa Trough.</title>
        <authorList>
            <person name="Izumi H."/>
            <person name="Nunoura T."/>
            <person name="Miyazaki M."/>
            <person name="Mino S."/>
            <person name="Toki T."/>
            <person name="Takai K."/>
            <person name="Sako Y."/>
            <person name="Sawabe T."/>
            <person name="Nakagawa S."/>
        </authorList>
    </citation>
    <scope>NUCLEOTIDE SEQUENCE [LARGE SCALE GENOMIC DNA]</scope>
    <source>
        <strain evidence="2 3">AC55</strain>
    </source>
</reference>
<feature type="domain" description="NolW-like" evidence="1">
    <location>
        <begin position="34"/>
        <end position="97"/>
    </location>
</feature>
<organism evidence="2 3">
    <name type="scientific">Thermotomaculum hydrothermale</name>
    <dbReference type="NCBI Taxonomy" id="981385"/>
    <lineage>
        <taxon>Bacteria</taxon>
        <taxon>Pseudomonadati</taxon>
        <taxon>Acidobacteriota</taxon>
        <taxon>Holophagae</taxon>
        <taxon>Thermotomaculales</taxon>
        <taxon>Thermotomaculaceae</taxon>
        <taxon>Thermotomaculum</taxon>
    </lineage>
</organism>
<keyword evidence="3" id="KW-1185">Reference proteome</keyword>
<evidence type="ECO:0000259" key="1">
    <source>
        <dbReference type="Pfam" id="PF03958"/>
    </source>
</evidence>
<dbReference type="EMBL" id="AP017470">
    <property type="protein sequence ID" value="BBB32627.1"/>
    <property type="molecule type" value="Genomic_DNA"/>
</dbReference>